<dbReference type="VEuPathDB" id="FungiDB:C8Q69DRAFT_312365"/>
<dbReference type="InterPro" id="IPR052953">
    <property type="entry name" value="Ser-rich/MCO-related"/>
</dbReference>
<feature type="chain" id="PRO_5018980771" evidence="2">
    <location>
        <begin position="20"/>
        <end position="274"/>
    </location>
</feature>
<name>A0A443HQA8_BYSSP</name>
<gene>
    <name evidence="3" type="ORF">C8Q69DRAFT_312365</name>
</gene>
<dbReference type="Gene3D" id="2.60.40.420">
    <property type="entry name" value="Cupredoxins - blue copper proteins"/>
    <property type="match status" value="1"/>
</dbReference>
<dbReference type="RefSeq" id="XP_028483641.1">
    <property type="nucleotide sequence ID" value="XM_028627271.1"/>
</dbReference>
<dbReference type="SUPFAM" id="SSF49503">
    <property type="entry name" value="Cupredoxins"/>
    <property type="match status" value="1"/>
</dbReference>
<sequence>MQLQNLFLSAFAMAAAVRGEMGGMSSELGSLMGSSGKAASSMSSGSGTVKVHPVKVGWNNTLTFSPDQLNVNPGEMVQFQFYPKNHSVVQSSFDEPCVPMSESMPGMMGIMSGFMPVSEDATQIPVFTMMVNDTKPMWIHCSQTGHCQKGMVMAINVASGSNKTLSSFKALAMKSTSDGSSSSSGSSGSSSSTGSTSGSTGSTGSSTSSSTGSAGSTSGSGTPTTGGSSSSSAAAAAAAGSSSAPVEVNAASKPAFSNAGLLGLSIAAFAVFQL</sequence>
<dbReference type="CDD" id="cd00920">
    <property type="entry name" value="Cupredoxin"/>
    <property type="match status" value="1"/>
</dbReference>
<evidence type="ECO:0000313" key="4">
    <source>
        <dbReference type="Proteomes" id="UP000283841"/>
    </source>
</evidence>
<comment type="caution">
    <text evidence="3">The sequence shown here is derived from an EMBL/GenBank/DDBJ whole genome shotgun (WGS) entry which is preliminary data.</text>
</comment>
<proteinExistence type="predicted"/>
<dbReference type="PANTHER" id="PTHR34883">
    <property type="entry name" value="SERINE-RICH PROTEIN, PUTATIVE-RELATED-RELATED"/>
    <property type="match status" value="1"/>
</dbReference>
<keyword evidence="4" id="KW-1185">Reference proteome</keyword>
<dbReference type="InterPro" id="IPR008972">
    <property type="entry name" value="Cupredoxin"/>
</dbReference>
<dbReference type="PANTHER" id="PTHR34883:SF17">
    <property type="entry name" value="CUPREDOXIN"/>
    <property type="match status" value="1"/>
</dbReference>
<dbReference type="EMBL" id="RCNU01000008">
    <property type="protein sequence ID" value="RWQ93996.1"/>
    <property type="molecule type" value="Genomic_DNA"/>
</dbReference>
<evidence type="ECO:0000256" key="1">
    <source>
        <dbReference type="SAM" id="MobiDB-lite"/>
    </source>
</evidence>
<organism evidence="3 4">
    <name type="scientific">Byssochlamys spectabilis</name>
    <name type="common">Paecilomyces variotii</name>
    <dbReference type="NCBI Taxonomy" id="264951"/>
    <lineage>
        <taxon>Eukaryota</taxon>
        <taxon>Fungi</taxon>
        <taxon>Dikarya</taxon>
        <taxon>Ascomycota</taxon>
        <taxon>Pezizomycotina</taxon>
        <taxon>Eurotiomycetes</taxon>
        <taxon>Eurotiomycetidae</taxon>
        <taxon>Eurotiales</taxon>
        <taxon>Thermoascaceae</taxon>
        <taxon>Paecilomyces</taxon>
    </lineage>
</organism>
<dbReference type="AlphaFoldDB" id="A0A443HQA8"/>
<feature type="signal peptide" evidence="2">
    <location>
        <begin position="1"/>
        <end position="19"/>
    </location>
</feature>
<evidence type="ECO:0000256" key="2">
    <source>
        <dbReference type="SAM" id="SignalP"/>
    </source>
</evidence>
<dbReference type="Proteomes" id="UP000283841">
    <property type="component" value="Unassembled WGS sequence"/>
</dbReference>
<accession>A0A443HQA8</accession>
<dbReference type="GeneID" id="39596548"/>
<protein>
    <submittedName>
        <fullName evidence="3">Cupredoxin</fullName>
    </submittedName>
</protein>
<reference evidence="3 4" key="1">
    <citation type="journal article" date="2018" name="Front. Microbiol.">
        <title>Genomic and genetic insights into a cosmopolitan fungus, Paecilomyces variotii (Eurotiales).</title>
        <authorList>
            <person name="Urquhart A.S."/>
            <person name="Mondo S.J."/>
            <person name="Makela M.R."/>
            <person name="Hane J.K."/>
            <person name="Wiebenga A."/>
            <person name="He G."/>
            <person name="Mihaltcheva S."/>
            <person name="Pangilinan J."/>
            <person name="Lipzen A."/>
            <person name="Barry K."/>
            <person name="de Vries R.P."/>
            <person name="Grigoriev I.V."/>
            <person name="Idnurm A."/>
        </authorList>
    </citation>
    <scope>NUCLEOTIDE SEQUENCE [LARGE SCALE GENOMIC DNA]</scope>
    <source>
        <strain evidence="3 4">CBS 101075</strain>
    </source>
</reference>
<feature type="region of interest" description="Disordered" evidence="1">
    <location>
        <begin position="176"/>
        <end position="238"/>
    </location>
</feature>
<dbReference type="STRING" id="264951.A0A443HQA8"/>
<evidence type="ECO:0000313" key="3">
    <source>
        <dbReference type="EMBL" id="RWQ93996.1"/>
    </source>
</evidence>
<keyword evidence="2" id="KW-0732">Signal</keyword>